<protein>
    <submittedName>
        <fullName evidence="1">Uncharacterized protein</fullName>
    </submittedName>
</protein>
<gene>
    <name evidence="1" type="ORF">DW905_02395</name>
</gene>
<comment type="caution">
    <text evidence="1">The sequence shown here is derived from an EMBL/GenBank/DDBJ whole genome shotgun (WGS) entry which is preliminary data.</text>
</comment>
<dbReference type="RefSeq" id="WP_117535113.1">
    <property type="nucleotide sequence ID" value="NZ_QVEZ01000001.1"/>
</dbReference>
<dbReference type="AlphaFoldDB" id="A0A3E2VAJ8"/>
<accession>A0A3E2VAJ8</accession>
<organism evidence="1 2">
    <name type="scientific">Faecalibacterium prausnitzii</name>
    <dbReference type="NCBI Taxonomy" id="853"/>
    <lineage>
        <taxon>Bacteria</taxon>
        <taxon>Bacillati</taxon>
        <taxon>Bacillota</taxon>
        <taxon>Clostridia</taxon>
        <taxon>Eubacteriales</taxon>
        <taxon>Oscillospiraceae</taxon>
        <taxon>Faecalibacterium</taxon>
    </lineage>
</organism>
<dbReference type="Proteomes" id="UP000261079">
    <property type="component" value="Unassembled WGS sequence"/>
</dbReference>
<reference evidence="1 2" key="1">
    <citation type="submission" date="2018-08" db="EMBL/GenBank/DDBJ databases">
        <title>A genome reference for cultivated species of the human gut microbiota.</title>
        <authorList>
            <person name="Zou Y."/>
            <person name="Xue W."/>
            <person name="Luo G."/>
        </authorList>
    </citation>
    <scope>NUCLEOTIDE SEQUENCE [LARGE SCALE GENOMIC DNA]</scope>
    <source>
        <strain evidence="1 2">AM42-11AC</strain>
    </source>
</reference>
<name>A0A3E2VAJ8_9FIRM</name>
<proteinExistence type="predicted"/>
<evidence type="ECO:0000313" key="1">
    <source>
        <dbReference type="EMBL" id="RGC07440.1"/>
    </source>
</evidence>
<dbReference type="EMBL" id="QVEZ01000001">
    <property type="protein sequence ID" value="RGC07440.1"/>
    <property type="molecule type" value="Genomic_DNA"/>
</dbReference>
<sequence>MAEKRLVDANELEEKAIYITGPKGSACHAVPLGLIQAAPTIDPETLRPTAHIIRGYVPETKDGVFCDGCNHCLGWEYGAHVIGYFKYCPYCGDRLEDETEELS</sequence>
<evidence type="ECO:0000313" key="2">
    <source>
        <dbReference type="Proteomes" id="UP000261079"/>
    </source>
</evidence>